<dbReference type="InterPro" id="IPR006683">
    <property type="entry name" value="Thioestr_dom"/>
</dbReference>
<name>A0A127F9E6_STEDE</name>
<reference evidence="2 3" key="1">
    <citation type="submission" date="2015-06" db="EMBL/GenBank/DDBJ databases">
        <title>A Comprehensive Approach to Explore the Metabolic and Phylogenetic Diversity of Bacterial Steroid Degradation in the Environment: Testosterone as an Example.</title>
        <authorList>
            <person name="Yang F.-C."/>
            <person name="Chen Y.-L."/>
            <person name="Yu C.-P."/>
            <person name="Tang S.-L."/>
            <person name="Wang P.-H."/>
            <person name="Ismail W."/>
            <person name="Wang C.-H."/>
            <person name="Yang C.-Y."/>
            <person name="Chiang Y.-R."/>
        </authorList>
    </citation>
    <scope>NUCLEOTIDE SEQUENCE [LARGE SCALE GENOMIC DNA]</scope>
    <source>
        <strain evidence="2 3">DSM 18526</strain>
    </source>
</reference>
<dbReference type="AlphaFoldDB" id="A0A127F9E6"/>
<feature type="domain" description="Thioesterase" evidence="1">
    <location>
        <begin position="56"/>
        <end position="127"/>
    </location>
</feature>
<proteinExistence type="predicted"/>
<organism evidence="2 3">
    <name type="scientific">Steroidobacter denitrificans</name>
    <dbReference type="NCBI Taxonomy" id="465721"/>
    <lineage>
        <taxon>Bacteria</taxon>
        <taxon>Pseudomonadati</taxon>
        <taxon>Pseudomonadota</taxon>
        <taxon>Gammaproteobacteria</taxon>
        <taxon>Steroidobacterales</taxon>
        <taxon>Steroidobacteraceae</taxon>
        <taxon>Steroidobacter</taxon>
    </lineage>
</organism>
<dbReference type="SUPFAM" id="SSF54637">
    <property type="entry name" value="Thioesterase/thiol ester dehydrase-isomerase"/>
    <property type="match status" value="1"/>
</dbReference>
<dbReference type="STRING" id="465721.ACG33_03895"/>
<sequence length="153" mass="16962">MNELSIKDMARLIEQQMPHAMDVGMKVDLDSPPGKIRMRIPAQPMLAADPEARYFFPGVLFSLADTACGLAAGRQLERPEPMSTLDLRVDYLASAPLKYDLVAEADCCQVTRSVIFVRCELHSGPHQRLVASATGAFMRTFYSFKGNADERPV</sequence>
<keyword evidence="3" id="KW-1185">Reference proteome</keyword>
<evidence type="ECO:0000313" key="3">
    <source>
        <dbReference type="Proteomes" id="UP000070250"/>
    </source>
</evidence>
<dbReference type="Gene3D" id="3.10.129.10">
    <property type="entry name" value="Hotdog Thioesterase"/>
    <property type="match status" value="1"/>
</dbReference>
<dbReference type="EMBL" id="CP011971">
    <property type="protein sequence ID" value="AMN46261.1"/>
    <property type="molecule type" value="Genomic_DNA"/>
</dbReference>
<gene>
    <name evidence="2" type="ORF">ACG33_03895</name>
</gene>
<dbReference type="GO" id="GO:0016790">
    <property type="term" value="F:thiolester hydrolase activity"/>
    <property type="evidence" value="ECO:0007669"/>
    <property type="project" value="UniProtKB-ARBA"/>
</dbReference>
<evidence type="ECO:0000313" key="2">
    <source>
        <dbReference type="EMBL" id="AMN46261.1"/>
    </source>
</evidence>
<dbReference type="InterPro" id="IPR029069">
    <property type="entry name" value="HotDog_dom_sf"/>
</dbReference>
<dbReference type="Proteomes" id="UP000070250">
    <property type="component" value="Chromosome"/>
</dbReference>
<protein>
    <submittedName>
        <fullName evidence="2">Thioesterase</fullName>
    </submittedName>
</protein>
<dbReference type="KEGG" id="sdf:ACG33_03895"/>
<dbReference type="Pfam" id="PF03061">
    <property type="entry name" value="4HBT"/>
    <property type="match status" value="1"/>
</dbReference>
<dbReference type="OrthoDB" id="9813158at2"/>
<accession>A0A127F9E6</accession>
<dbReference type="CDD" id="cd03443">
    <property type="entry name" value="PaaI_thioesterase"/>
    <property type="match status" value="1"/>
</dbReference>
<evidence type="ECO:0000259" key="1">
    <source>
        <dbReference type="Pfam" id="PF03061"/>
    </source>
</evidence>
<dbReference type="RefSeq" id="WP_066918876.1">
    <property type="nucleotide sequence ID" value="NZ_CP011971.1"/>
</dbReference>